<comment type="caution">
    <text evidence="1">The sequence shown here is derived from an EMBL/GenBank/DDBJ whole genome shotgun (WGS) entry which is preliminary data.</text>
</comment>
<accession>A0AAD7SA64</accession>
<dbReference type="Proteomes" id="UP001221898">
    <property type="component" value="Unassembled WGS sequence"/>
</dbReference>
<gene>
    <name evidence="1" type="ORF">AAFF_G00419660</name>
</gene>
<name>A0AAD7SA64_9TELE</name>
<sequence>MEYEGLNGEGPRFGVQKHTGPLFGEGFGAQVAGGCQASGRLLMHRALRRGEAHSGLPQVLKTWEGMHVRTRTHGRGPPISPPAGPES</sequence>
<dbReference type="AlphaFoldDB" id="A0AAD7SA64"/>
<dbReference type="EMBL" id="JAINUG010000088">
    <property type="protein sequence ID" value="KAJ8398769.1"/>
    <property type="molecule type" value="Genomic_DNA"/>
</dbReference>
<organism evidence="1 2">
    <name type="scientific">Aldrovandia affinis</name>
    <dbReference type="NCBI Taxonomy" id="143900"/>
    <lineage>
        <taxon>Eukaryota</taxon>
        <taxon>Metazoa</taxon>
        <taxon>Chordata</taxon>
        <taxon>Craniata</taxon>
        <taxon>Vertebrata</taxon>
        <taxon>Euteleostomi</taxon>
        <taxon>Actinopterygii</taxon>
        <taxon>Neopterygii</taxon>
        <taxon>Teleostei</taxon>
        <taxon>Notacanthiformes</taxon>
        <taxon>Halosauridae</taxon>
        <taxon>Aldrovandia</taxon>
    </lineage>
</organism>
<protein>
    <submittedName>
        <fullName evidence="1">Uncharacterized protein</fullName>
    </submittedName>
</protein>
<evidence type="ECO:0000313" key="1">
    <source>
        <dbReference type="EMBL" id="KAJ8398769.1"/>
    </source>
</evidence>
<keyword evidence="2" id="KW-1185">Reference proteome</keyword>
<proteinExistence type="predicted"/>
<evidence type="ECO:0000313" key="2">
    <source>
        <dbReference type="Proteomes" id="UP001221898"/>
    </source>
</evidence>
<reference evidence="1" key="1">
    <citation type="journal article" date="2023" name="Science">
        <title>Genome structures resolve the early diversification of teleost fishes.</title>
        <authorList>
            <person name="Parey E."/>
            <person name="Louis A."/>
            <person name="Montfort J."/>
            <person name="Bouchez O."/>
            <person name="Roques C."/>
            <person name="Iampietro C."/>
            <person name="Lluch J."/>
            <person name="Castinel A."/>
            <person name="Donnadieu C."/>
            <person name="Desvignes T."/>
            <person name="Floi Bucao C."/>
            <person name="Jouanno E."/>
            <person name="Wen M."/>
            <person name="Mejri S."/>
            <person name="Dirks R."/>
            <person name="Jansen H."/>
            <person name="Henkel C."/>
            <person name="Chen W.J."/>
            <person name="Zahm M."/>
            <person name="Cabau C."/>
            <person name="Klopp C."/>
            <person name="Thompson A.W."/>
            <person name="Robinson-Rechavi M."/>
            <person name="Braasch I."/>
            <person name="Lecointre G."/>
            <person name="Bobe J."/>
            <person name="Postlethwait J.H."/>
            <person name="Berthelot C."/>
            <person name="Roest Crollius H."/>
            <person name="Guiguen Y."/>
        </authorList>
    </citation>
    <scope>NUCLEOTIDE SEQUENCE</scope>
    <source>
        <strain evidence="1">NC1722</strain>
    </source>
</reference>